<keyword evidence="1" id="KW-1133">Transmembrane helix</keyword>
<protein>
    <recommendedName>
        <fullName evidence="4">DUF2238 domain-containing protein</fullName>
    </recommendedName>
</protein>
<evidence type="ECO:0000313" key="2">
    <source>
        <dbReference type="EMBL" id="MFC4825288.1"/>
    </source>
</evidence>
<accession>A0ABD5Q3L9</accession>
<dbReference type="Pfam" id="PF09997">
    <property type="entry name" value="DUF2238"/>
    <property type="match status" value="1"/>
</dbReference>
<organism evidence="2 3">
    <name type="scientific">Halorussus aquaticus</name>
    <dbReference type="NCBI Taxonomy" id="2953748"/>
    <lineage>
        <taxon>Archaea</taxon>
        <taxon>Methanobacteriati</taxon>
        <taxon>Methanobacteriota</taxon>
        <taxon>Stenosarchaea group</taxon>
        <taxon>Halobacteria</taxon>
        <taxon>Halobacteriales</taxon>
        <taxon>Haladaptataceae</taxon>
        <taxon>Halorussus</taxon>
    </lineage>
</organism>
<dbReference type="Proteomes" id="UP001595945">
    <property type="component" value="Unassembled WGS sequence"/>
</dbReference>
<evidence type="ECO:0000313" key="3">
    <source>
        <dbReference type="Proteomes" id="UP001595945"/>
    </source>
</evidence>
<reference evidence="2 3" key="1">
    <citation type="journal article" date="2019" name="Int. J. Syst. Evol. Microbiol.">
        <title>The Global Catalogue of Microorganisms (GCM) 10K type strain sequencing project: providing services to taxonomists for standard genome sequencing and annotation.</title>
        <authorList>
            <consortium name="The Broad Institute Genomics Platform"/>
            <consortium name="The Broad Institute Genome Sequencing Center for Infectious Disease"/>
            <person name="Wu L."/>
            <person name="Ma J."/>
        </authorList>
    </citation>
    <scope>NUCLEOTIDE SEQUENCE [LARGE SCALE GENOMIC DNA]</scope>
    <source>
        <strain evidence="2 3">XZYJ18</strain>
    </source>
</reference>
<dbReference type="GeneID" id="73044001"/>
<keyword evidence="1" id="KW-0812">Transmembrane</keyword>
<keyword evidence="1" id="KW-0472">Membrane</keyword>
<feature type="transmembrane region" description="Helical" evidence="1">
    <location>
        <begin position="121"/>
        <end position="140"/>
    </location>
</feature>
<dbReference type="RefSeq" id="WP_254269021.1">
    <property type="nucleotide sequence ID" value="NZ_CP100400.1"/>
</dbReference>
<dbReference type="InterPro" id="IPR014509">
    <property type="entry name" value="YjdF-like"/>
</dbReference>
<proteinExistence type="predicted"/>
<name>A0ABD5Q3L9_9EURY</name>
<evidence type="ECO:0000256" key="1">
    <source>
        <dbReference type="SAM" id="Phobius"/>
    </source>
</evidence>
<keyword evidence="3" id="KW-1185">Reference proteome</keyword>
<evidence type="ECO:0008006" key="4">
    <source>
        <dbReference type="Google" id="ProtNLM"/>
    </source>
</evidence>
<feature type="transmembrane region" description="Helical" evidence="1">
    <location>
        <begin position="160"/>
        <end position="178"/>
    </location>
</feature>
<gene>
    <name evidence="2" type="ORF">ACFO9K_13570</name>
</gene>
<comment type="caution">
    <text evidence="2">The sequence shown here is derived from an EMBL/GenBank/DDBJ whole genome shotgun (WGS) entry which is preliminary data.</text>
</comment>
<sequence length="190" mass="20767">MSRTTRTAVANTVERAVRWGIVAVFGEGLRRRNPGAAVNAVGALAATFLPDAVERGYGVAFRPWQRVYTAVAMLAHAVGMLGPYDDTWWWDHVTHTLSATLLGGVVHAAARRHGRDPRPRVLAAIVCAGLVWELLEYVVHAVSRRLGIEPLLVQYSAADTLLDVVFDLLGALLVLAFGDRFLRNFVPDAE</sequence>
<dbReference type="EMBL" id="JBHSHT010000002">
    <property type="protein sequence ID" value="MFC4825288.1"/>
    <property type="molecule type" value="Genomic_DNA"/>
</dbReference>
<dbReference type="AlphaFoldDB" id="A0ABD5Q3L9"/>